<keyword evidence="2" id="KW-1185">Reference proteome</keyword>
<evidence type="ECO:0000313" key="2">
    <source>
        <dbReference type="Proteomes" id="UP001529510"/>
    </source>
</evidence>
<name>A0ABD0R9S8_CIRMR</name>
<protein>
    <submittedName>
        <fullName evidence="1">Uncharacterized protein</fullName>
    </submittedName>
</protein>
<accession>A0ABD0R9S8</accession>
<comment type="caution">
    <text evidence="1">The sequence shown here is derived from an EMBL/GenBank/DDBJ whole genome shotgun (WGS) entry which is preliminary data.</text>
</comment>
<gene>
    <name evidence="1" type="ORF">M9458_008856</name>
</gene>
<dbReference type="Proteomes" id="UP001529510">
    <property type="component" value="Unassembled WGS sequence"/>
</dbReference>
<dbReference type="EMBL" id="JAMKFB020000004">
    <property type="protein sequence ID" value="KAL0195284.1"/>
    <property type="molecule type" value="Genomic_DNA"/>
</dbReference>
<reference evidence="1 2" key="1">
    <citation type="submission" date="2024-05" db="EMBL/GenBank/DDBJ databases">
        <title>Genome sequencing and assembly of Indian major carp, Cirrhinus mrigala (Hamilton, 1822).</title>
        <authorList>
            <person name="Mohindra V."/>
            <person name="Chowdhury L.M."/>
            <person name="Lal K."/>
            <person name="Jena J.K."/>
        </authorList>
    </citation>
    <scope>NUCLEOTIDE SEQUENCE [LARGE SCALE GENOMIC DNA]</scope>
    <source>
        <strain evidence="1">CM1030</strain>
        <tissue evidence="1">Blood</tissue>
    </source>
</reference>
<evidence type="ECO:0000313" key="1">
    <source>
        <dbReference type="EMBL" id="KAL0195284.1"/>
    </source>
</evidence>
<sequence>SCDPHALDEQFFSVDSFPRHWTSSNHICPVPSPKYAKLFASTTLPQPSSLHTTAASVESH</sequence>
<proteinExistence type="predicted"/>
<feature type="non-terminal residue" evidence="1">
    <location>
        <position position="60"/>
    </location>
</feature>
<feature type="non-terminal residue" evidence="1">
    <location>
        <position position="1"/>
    </location>
</feature>
<organism evidence="1 2">
    <name type="scientific">Cirrhinus mrigala</name>
    <name type="common">Mrigala</name>
    <dbReference type="NCBI Taxonomy" id="683832"/>
    <lineage>
        <taxon>Eukaryota</taxon>
        <taxon>Metazoa</taxon>
        <taxon>Chordata</taxon>
        <taxon>Craniata</taxon>
        <taxon>Vertebrata</taxon>
        <taxon>Euteleostomi</taxon>
        <taxon>Actinopterygii</taxon>
        <taxon>Neopterygii</taxon>
        <taxon>Teleostei</taxon>
        <taxon>Ostariophysi</taxon>
        <taxon>Cypriniformes</taxon>
        <taxon>Cyprinidae</taxon>
        <taxon>Labeoninae</taxon>
        <taxon>Labeonini</taxon>
        <taxon>Cirrhinus</taxon>
    </lineage>
</organism>
<dbReference type="AlphaFoldDB" id="A0ABD0R9S8"/>